<reference evidence="5 6" key="1">
    <citation type="submission" date="2017-07" db="EMBL/GenBank/DDBJ databases">
        <title>Leptospira spp. isolated from tropical soils.</title>
        <authorList>
            <person name="Thibeaux R."/>
            <person name="Iraola G."/>
            <person name="Ferres I."/>
            <person name="Bierque E."/>
            <person name="Girault D."/>
            <person name="Soupe-Gilbert M.-E."/>
            <person name="Picardeau M."/>
            <person name="Goarant C."/>
        </authorList>
    </citation>
    <scope>NUCLEOTIDE SEQUENCE [LARGE SCALE GENOMIC DNA]</scope>
    <source>
        <strain evidence="3 6">FH2-B-C1</strain>
        <strain evidence="4 5">FH2-B-D1</strain>
    </source>
</reference>
<evidence type="ECO:0000256" key="1">
    <source>
        <dbReference type="ARBA" id="ARBA00022729"/>
    </source>
</evidence>
<sequence>MRRLIKILLERRREVGRTITIRLLLFFFTNCERPFLESYWSAPIALQGNPPIAYGESEKSLDPNDCGTCHKEQFRKWNESLHSKAAGSGLQWQLKRLGEEKSSACFSCHSPLAETQEYFKKSKSSTRIFSYLKAGNEEHGILCASCHVRNHVRYGPPPRSGRSPSGSSPHGGYVIRKEFDSSEFCSSCHESSEDGKKLNGKRMMETFSEWKRSRYATEGITCQNCHMPDRSHEWKGIHDPETTRRALTSSFILEFNKEKLSIVASLTNTGAGHKFPTYSVPKIFISLSWVRNGKIYRPLAEKTIGRVTDIDLETEFEDTRLDPGESAVLNAEILESDWRKGDKVRFQAIVEPDEFYSRMFQENYDQRKKFGISGSEELRLSEALKKVKSSRYVLFEMEKNWESSSFE</sequence>
<evidence type="ECO:0000313" key="6">
    <source>
        <dbReference type="Proteomes" id="UP000232188"/>
    </source>
</evidence>
<dbReference type="GO" id="GO:0016491">
    <property type="term" value="F:oxidoreductase activity"/>
    <property type="evidence" value="ECO:0007669"/>
    <property type="project" value="TreeGrafter"/>
</dbReference>
<keyword evidence="1" id="KW-0732">Signal</keyword>
<proteinExistence type="predicted"/>
<accession>A0A2M9YT89</accession>
<dbReference type="SUPFAM" id="SSF48695">
    <property type="entry name" value="Multiheme cytochromes"/>
    <property type="match status" value="1"/>
</dbReference>
<dbReference type="Pfam" id="PF13435">
    <property type="entry name" value="Cytochrome_C554"/>
    <property type="match status" value="1"/>
</dbReference>
<evidence type="ECO:0000259" key="2">
    <source>
        <dbReference type="Pfam" id="PF13435"/>
    </source>
</evidence>
<comment type="caution">
    <text evidence="3">The sequence shown here is derived from an EMBL/GenBank/DDBJ whole genome shotgun (WGS) entry which is preliminary data.</text>
</comment>
<dbReference type="EMBL" id="NPDU01000031">
    <property type="protein sequence ID" value="PJZ61484.1"/>
    <property type="molecule type" value="Genomic_DNA"/>
</dbReference>
<dbReference type="InterPro" id="IPR023155">
    <property type="entry name" value="Cyt_c-552/4"/>
</dbReference>
<dbReference type="Proteomes" id="UP000232149">
    <property type="component" value="Unassembled WGS sequence"/>
</dbReference>
<dbReference type="InterPro" id="IPR051829">
    <property type="entry name" value="Multiheme_Cytochr_ET"/>
</dbReference>
<dbReference type="InterPro" id="IPR036280">
    <property type="entry name" value="Multihaem_cyt_sf"/>
</dbReference>
<name>A0A2M9YT89_9LEPT</name>
<dbReference type="RefSeq" id="WP_100784259.1">
    <property type="nucleotide sequence ID" value="NZ_NPDU01000031.1"/>
</dbReference>
<keyword evidence="5" id="KW-1185">Reference proteome</keyword>
<gene>
    <name evidence="4" type="ORF">CH376_12875</name>
    <name evidence="3" type="ORF">CH380_03150</name>
</gene>
<dbReference type="AlphaFoldDB" id="A0A2M9YT89"/>
<dbReference type="EMBL" id="NPDV01000002">
    <property type="protein sequence ID" value="PJZ54726.1"/>
    <property type="molecule type" value="Genomic_DNA"/>
</dbReference>
<feature type="domain" description="Cytochrome c-552/4" evidence="2">
    <location>
        <begin position="66"/>
        <end position="147"/>
    </location>
</feature>
<protein>
    <recommendedName>
        <fullName evidence="2">Cytochrome c-552/4 domain-containing protein</fullName>
    </recommendedName>
</protein>
<dbReference type="PANTHER" id="PTHR35038:SF8">
    <property type="entry name" value="C-TYPE POLYHEME CYTOCHROME OMCC"/>
    <property type="match status" value="1"/>
</dbReference>
<dbReference type="Gene3D" id="1.10.1130.10">
    <property type="entry name" value="Flavocytochrome C3, Chain A"/>
    <property type="match status" value="1"/>
</dbReference>
<dbReference type="Proteomes" id="UP000232188">
    <property type="component" value="Unassembled WGS sequence"/>
</dbReference>
<evidence type="ECO:0000313" key="4">
    <source>
        <dbReference type="EMBL" id="PJZ61484.1"/>
    </source>
</evidence>
<organism evidence="3 6">
    <name type="scientific">Leptospira adleri</name>
    <dbReference type="NCBI Taxonomy" id="2023186"/>
    <lineage>
        <taxon>Bacteria</taxon>
        <taxon>Pseudomonadati</taxon>
        <taxon>Spirochaetota</taxon>
        <taxon>Spirochaetia</taxon>
        <taxon>Leptospirales</taxon>
        <taxon>Leptospiraceae</taxon>
        <taxon>Leptospira</taxon>
    </lineage>
</organism>
<evidence type="ECO:0000313" key="5">
    <source>
        <dbReference type="Proteomes" id="UP000232149"/>
    </source>
</evidence>
<dbReference type="PANTHER" id="PTHR35038">
    <property type="entry name" value="DISSIMILATORY SULFITE REDUCTASE SIRA"/>
    <property type="match status" value="1"/>
</dbReference>
<evidence type="ECO:0000313" key="3">
    <source>
        <dbReference type="EMBL" id="PJZ54726.1"/>
    </source>
</evidence>